<gene>
    <name evidence="1" type="ORF">BN2614_LOCUS1</name>
</gene>
<evidence type="ECO:0000313" key="1">
    <source>
        <dbReference type="EMBL" id="VCW66661.1"/>
    </source>
</evidence>
<sequence length="50" mass="5554">MTLILLRFKIQVYNNLSFFPKQNLEDSVPASSSPSACCSPCLCSLCQINK</sequence>
<organism evidence="1 2">
    <name type="scientific">Gulo gulo</name>
    <name type="common">Wolverine</name>
    <name type="synonym">Gluton</name>
    <dbReference type="NCBI Taxonomy" id="48420"/>
    <lineage>
        <taxon>Eukaryota</taxon>
        <taxon>Metazoa</taxon>
        <taxon>Chordata</taxon>
        <taxon>Craniata</taxon>
        <taxon>Vertebrata</taxon>
        <taxon>Euteleostomi</taxon>
        <taxon>Mammalia</taxon>
        <taxon>Eutheria</taxon>
        <taxon>Laurasiatheria</taxon>
        <taxon>Carnivora</taxon>
        <taxon>Caniformia</taxon>
        <taxon>Musteloidea</taxon>
        <taxon>Mustelidae</taxon>
        <taxon>Guloninae</taxon>
        <taxon>Gulo</taxon>
    </lineage>
</organism>
<protein>
    <submittedName>
        <fullName evidence="1">Uncharacterized protein</fullName>
    </submittedName>
</protein>
<accession>A0A9X9PUA4</accession>
<dbReference type="EMBL" id="CYRY02002002">
    <property type="protein sequence ID" value="VCW66661.1"/>
    <property type="molecule type" value="Genomic_DNA"/>
</dbReference>
<dbReference type="Proteomes" id="UP000269945">
    <property type="component" value="Unassembled WGS sequence"/>
</dbReference>
<keyword evidence="2" id="KW-1185">Reference proteome</keyword>
<comment type="caution">
    <text evidence="1">The sequence shown here is derived from an EMBL/GenBank/DDBJ whole genome shotgun (WGS) entry which is preliminary data.</text>
</comment>
<dbReference type="AlphaFoldDB" id="A0A9X9PUA4"/>
<evidence type="ECO:0000313" key="2">
    <source>
        <dbReference type="Proteomes" id="UP000269945"/>
    </source>
</evidence>
<name>A0A9X9PUA4_GULGU</name>
<proteinExistence type="predicted"/>
<reference evidence="1 2" key="1">
    <citation type="submission" date="2018-10" db="EMBL/GenBank/DDBJ databases">
        <authorList>
            <person name="Ekblom R."/>
            <person name="Jareborg N."/>
        </authorList>
    </citation>
    <scope>NUCLEOTIDE SEQUENCE [LARGE SCALE GENOMIC DNA]</scope>
    <source>
        <tissue evidence="1">Muscle</tissue>
    </source>
</reference>